<dbReference type="InterPro" id="IPR036390">
    <property type="entry name" value="WH_DNA-bd_sf"/>
</dbReference>
<dbReference type="InterPro" id="IPR058163">
    <property type="entry name" value="LysR-type_TF_proteobact-type"/>
</dbReference>
<keyword evidence="3" id="KW-0238">DNA-binding</keyword>
<comment type="similarity">
    <text evidence="1">Belongs to the LysR transcriptional regulatory family.</text>
</comment>
<dbReference type="Pfam" id="PF00126">
    <property type="entry name" value="HTH_1"/>
    <property type="match status" value="1"/>
</dbReference>
<evidence type="ECO:0000259" key="5">
    <source>
        <dbReference type="PROSITE" id="PS50931"/>
    </source>
</evidence>
<reference evidence="6" key="1">
    <citation type="submission" date="2022-08" db="EMBL/GenBank/DDBJ databases">
        <authorList>
            <person name="Li F."/>
        </authorList>
    </citation>
    <scope>NUCLEOTIDE SEQUENCE</scope>
    <source>
        <strain evidence="6">MQZ15Z-1</strain>
    </source>
</reference>
<dbReference type="CDD" id="cd08422">
    <property type="entry name" value="PBP2_CrgA_like"/>
    <property type="match status" value="1"/>
</dbReference>
<dbReference type="PROSITE" id="PS50931">
    <property type="entry name" value="HTH_LYSR"/>
    <property type="match status" value="1"/>
</dbReference>
<keyword evidence="4" id="KW-0804">Transcription</keyword>
<evidence type="ECO:0000313" key="6">
    <source>
        <dbReference type="EMBL" id="MCS0495308.1"/>
    </source>
</evidence>
<gene>
    <name evidence="6" type="ORF">NVS89_09375</name>
</gene>
<dbReference type="InterPro" id="IPR000847">
    <property type="entry name" value="LysR_HTH_N"/>
</dbReference>
<evidence type="ECO:0000256" key="2">
    <source>
        <dbReference type="ARBA" id="ARBA00023015"/>
    </source>
</evidence>
<dbReference type="Pfam" id="PF03466">
    <property type="entry name" value="LysR_substrate"/>
    <property type="match status" value="1"/>
</dbReference>
<dbReference type="FunFam" id="1.10.10.10:FF:000001">
    <property type="entry name" value="LysR family transcriptional regulator"/>
    <property type="match status" value="1"/>
</dbReference>
<dbReference type="InterPro" id="IPR005119">
    <property type="entry name" value="LysR_subst-bd"/>
</dbReference>
<dbReference type="AlphaFoldDB" id="A0A9X2T6T5"/>
<dbReference type="PANTHER" id="PTHR30537:SF5">
    <property type="entry name" value="HTH-TYPE TRANSCRIPTIONAL ACTIVATOR TTDR-RELATED"/>
    <property type="match status" value="1"/>
</dbReference>
<evidence type="ECO:0000256" key="1">
    <source>
        <dbReference type="ARBA" id="ARBA00009437"/>
    </source>
</evidence>
<dbReference type="Gene3D" id="3.40.190.290">
    <property type="match status" value="1"/>
</dbReference>
<dbReference type="EMBL" id="JANTHZ010000003">
    <property type="protein sequence ID" value="MCS0495308.1"/>
    <property type="molecule type" value="Genomic_DNA"/>
</dbReference>
<proteinExistence type="inferred from homology"/>
<dbReference type="InterPro" id="IPR036388">
    <property type="entry name" value="WH-like_DNA-bd_sf"/>
</dbReference>
<keyword evidence="2" id="KW-0805">Transcription regulation</keyword>
<accession>A0A9X2T6T5</accession>
<evidence type="ECO:0000256" key="4">
    <source>
        <dbReference type="ARBA" id="ARBA00023163"/>
    </source>
</evidence>
<dbReference type="GO" id="GO:0003700">
    <property type="term" value="F:DNA-binding transcription factor activity"/>
    <property type="evidence" value="ECO:0007669"/>
    <property type="project" value="InterPro"/>
</dbReference>
<keyword evidence="7" id="KW-1185">Reference proteome</keyword>
<evidence type="ECO:0000313" key="7">
    <source>
        <dbReference type="Proteomes" id="UP001151088"/>
    </source>
</evidence>
<sequence length="289" mass="31042">MQNLSIFVRVVEAGSFTAGARSIGTTPSAVSKSMARLERRLGARLFLRSTRAFGLTPEGEAYFERIAPLIHAIEEAGDVLGPDAGASGRLRISVPADFGRVLVDALTTRFRSEYPGITLDLSMSDRQVDLVREGYDAVVRVGRLADSGLIARPLGSLPMALVAAPAYLALRGTPGSIAALSQHDHIRYLLNGRPFPIRFESGEQIVPDGVFDTDSGEAMRIAARNGLGIAQLLRASVSEELSSGELVTVLTDHPLPAVPVQILHAFARATPGRANALFRFLEAETARWQ</sequence>
<comment type="caution">
    <text evidence="6">The sequence shown here is derived from an EMBL/GenBank/DDBJ whole genome shotgun (WGS) entry which is preliminary data.</text>
</comment>
<protein>
    <submittedName>
        <fullName evidence="6">LysR family transcriptional regulator</fullName>
    </submittedName>
</protein>
<dbReference type="Proteomes" id="UP001151088">
    <property type="component" value="Unassembled WGS sequence"/>
</dbReference>
<feature type="domain" description="HTH lysR-type" evidence="5">
    <location>
        <begin position="1"/>
        <end position="56"/>
    </location>
</feature>
<dbReference type="PANTHER" id="PTHR30537">
    <property type="entry name" value="HTH-TYPE TRANSCRIPTIONAL REGULATOR"/>
    <property type="match status" value="1"/>
</dbReference>
<dbReference type="RefSeq" id="WP_258732402.1">
    <property type="nucleotide sequence ID" value="NZ_JANTHZ010000003.1"/>
</dbReference>
<evidence type="ECO:0000256" key="3">
    <source>
        <dbReference type="ARBA" id="ARBA00023125"/>
    </source>
</evidence>
<dbReference type="SUPFAM" id="SSF53850">
    <property type="entry name" value="Periplasmic binding protein-like II"/>
    <property type="match status" value="1"/>
</dbReference>
<name>A0A9X2T6T5_9HYPH</name>
<dbReference type="GO" id="GO:0003677">
    <property type="term" value="F:DNA binding"/>
    <property type="evidence" value="ECO:0007669"/>
    <property type="project" value="UniProtKB-KW"/>
</dbReference>
<dbReference type="SUPFAM" id="SSF46785">
    <property type="entry name" value="Winged helix' DNA-binding domain"/>
    <property type="match status" value="1"/>
</dbReference>
<dbReference type="Gene3D" id="1.10.10.10">
    <property type="entry name" value="Winged helix-like DNA-binding domain superfamily/Winged helix DNA-binding domain"/>
    <property type="match status" value="1"/>
</dbReference>
<organism evidence="6 7">
    <name type="scientific">Ancylobacter mangrovi</name>
    <dbReference type="NCBI Taxonomy" id="2972472"/>
    <lineage>
        <taxon>Bacteria</taxon>
        <taxon>Pseudomonadati</taxon>
        <taxon>Pseudomonadota</taxon>
        <taxon>Alphaproteobacteria</taxon>
        <taxon>Hyphomicrobiales</taxon>
        <taxon>Xanthobacteraceae</taxon>
        <taxon>Ancylobacter</taxon>
    </lineage>
</organism>